<organism evidence="1">
    <name type="scientific">Lyngbya confervoides BDU141951</name>
    <dbReference type="NCBI Taxonomy" id="1574623"/>
    <lineage>
        <taxon>Bacteria</taxon>
        <taxon>Bacillati</taxon>
        <taxon>Cyanobacteriota</taxon>
        <taxon>Cyanophyceae</taxon>
        <taxon>Oscillatoriophycideae</taxon>
        <taxon>Oscillatoriales</taxon>
        <taxon>Microcoleaceae</taxon>
        <taxon>Lyngbya</taxon>
    </lineage>
</organism>
<reference evidence="1" key="1">
    <citation type="submission" date="2014-11" db="EMBL/GenBank/DDBJ databases">
        <authorList>
            <person name="Malar M.C."/>
            <person name="Sen D."/>
            <person name="Tripathy S."/>
        </authorList>
    </citation>
    <scope>NUCLEOTIDE SEQUENCE</scope>
    <source>
        <strain evidence="1">BDU141951</strain>
    </source>
</reference>
<reference evidence="1" key="3">
    <citation type="submission" date="2020-02" db="EMBL/GenBank/DDBJ databases">
        <authorList>
            <person name="Sarangi A.N."/>
            <person name="Ghosh S."/>
            <person name="Mukherjee M."/>
            <person name="Tripathy S."/>
        </authorList>
    </citation>
    <scope>NUCLEOTIDE SEQUENCE</scope>
    <source>
        <strain evidence="1">BDU141951</strain>
    </source>
</reference>
<reference evidence="1" key="2">
    <citation type="journal article" date="2015" name="Genome Announc.">
        <title>Draft Genome Sequence of Filamentous Marine Cyanobacterium Lyngbya confervoides Strain BDU141951.</title>
        <authorList>
            <person name="Chandrababunaidu M.M."/>
            <person name="Sen D."/>
            <person name="Tripathy S."/>
        </authorList>
    </citation>
    <scope>NUCLEOTIDE SEQUENCE</scope>
    <source>
        <strain evidence="1">BDU141951</strain>
    </source>
</reference>
<name>A0A0C1V757_9CYAN</name>
<sequence>MEIERSGQHELSAEEQAHLKKLRQLVESALADGKFSEAELQSVRAMIHADNQVTPEELRTIRSTVREMLGDAALEYDWS</sequence>
<dbReference type="SUPFAM" id="SSF158682">
    <property type="entry name" value="TerB-like"/>
    <property type="match status" value="1"/>
</dbReference>
<dbReference type="AlphaFoldDB" id="A0A0C1V757"/>
<dbReference type="EMBL" id="JTHE02000003">
    <property type="protein sequence ID" value="NEV68127.1"/>
    <property type="molecule type" value="Genomic_DNA"/>
</dbReference>
<gene>
    <name evidence="1" type="ORF">QQ91_013500</name>
</gene>
<proteinExistence type="predicted"/>
<accession>A0A0C1V757</accession>
<evidence type="ECO:0000313" key="1">
    <source>
        <dbReference type="EMBL" id="NEV68127.1"/>
    </source>
</evidence>
<comment type="caution">
    <text evidence="1">The sequence shown here is derived from an EMBL/GenBank/DDBJ whole genome shotgun (WGS) entry which is preliminary data.</text>
</comment>
<dbReference type="InterPro" id="IPR029024">
    <property type="entry name" value="TerB-like"/>
</dbReference>
<protein>
    <submittedName>
        <fullName evidence="1">Uncharacterized protein</fullName>
    </submittedName>
</protein>